<dbReference type="CDD" id="cd00093">
    <property type="entry name" value="HTH_XRE"/>
    <property type="match status" value="1"/>
</dbReference>
<accession>A0ABV6UBT7</accession>
<dbReference type="InterPro" id="IPR011990">
    <property type="entry name" value="TPR-like_helical_dom_sf"/>
</dbReference>
<dbReference type="Gene3D" id="1.25.40.10">
    <property type="entry name" value="Tetratricopeptide repeat domain"/>
    <property type="match status" value="1"/>
</dbReference>
<dbReference type="EMBL" id="JBHMQT010000057">
    <property type="protein sequence ID" value="MFC0865665.1"/>
    <property type="molecule type" value="Genomic_DNA"/>
</dbReference>
<dbReference type="SUPFAM" id="SSF48452">
    <property type="entry name" value="TPR-like"/>
    <property type="match status" value="1"/>
</dbReference>
<proteinExistence type="predicted"/>
<dbReference type="RefSeq" id="WP_394303674.1">
    <property type="nucleotide sequence ID" value="NZ_JBHMQT010000057.1"/>
</dbReference>
<dbReference type="InterPro" id="IPR001387">
    <property type="entry name" value="Cro/C1-type_HTH"/>
</dbReference>
<keyword evidence="2" id="KW-1185">Reference proteome</keyword>
<organism evidence="1 2">
    <name type="scientific">Sphaerimonospora cavernae</name>
    <dbReference type="NCBI Taxonomy" id="1740611"/>
    <lineage>
        <taxon>Bacteria</taxon>
        <taxon>Bacillati</taxon>
        <taxon>Actinomycetota</taxon>
        <taxon>Actinomycetes</taxon>
        <taxon>Streptosporangiales</taxon>
        <taxon>Streptosporangiaceae</taxon>
        <taxon>Sphaerimonospora</taxon>
    </lineage>
</organism>
<name>A0ABV6UBT7_9ACTN</name>
<protein>
    <submittedName>
        <fullName evidence="1">Transcriptional regulator</fullName>
    </submittedName>
</protein>
<evidence type="ECO:0000313" key="2">
    <source>
        <dbReference type="Proteomes" id="UP001589870"/>
    </source>
</evidence>
<evidence type="ECO:0000313" key="1">
    <source>
        <dbReference type="EMBL" id="MFC0865665.1"/>
    </source>
</evidence>
<comment type="caution">
    <text evidence="1">The sequence shown here is derived from an EMBL/GenBank/DDBJ whole genome shotgun (WGS) entry which is preliminary data.</text>
</comment>
<sequence length="416" mass="46503">MVAELPAWAVRLRAERRNRLWSQKEMARRLVEAADEETRRGLPIRETIVRRIKAYEAGHNQPRDPYRLLYTRAFGISEAELFDMSQVPSRPTLDDVLAKLPDGDSLTPLPARTGRRIGMNTIADLSARVHRLRLADDVLAGGDLLQPAFRELGTATRLYREATYTENTGRALLGRIGELAQITGWIASDAGRHGEAAKVYRLGIHAAQEAGDGTLESNLLGSLAYQVTNVGDPHEGVTLAHAALDVIGPHGPARARALAWDRVAWAHVQVGEDESAMRALGEAGATLEQHGGEDEPTYLYWMDANELQIMEARAYTELRRPLRAVPVLTDVLGRYDATHARELALYLSWLAVALTDANEPEEAARTAWRMFDLSKDVASDRTLRRHRVVLDRLAPYRDVPDVRELMNHPQEAWRSE</sequence>
<reference evidence="1 2" key="1">
    <citation type="submission" date="2024-09" db="EMBL/GenBank/DDBJ databases">
        <authorList>
            <person name="Sun Q."/>
            <person name="Mori K."/>
        </authorList>
    </citation>
    <scope>NUCLEOTIDE SEQUENCE [LARGE SCALE GENOMIC DNA]</scope>
    <source>
        <strain evidence="1 2">TBRC 1851</strain>
    </source>
</reference>
<gene>
    <name evidence="1" type="ORF">ACFHYQ_25545</name>
</gene>
<dbReference type="Proteomes" id="UP001589870">
    <property type="component" value="Unassembled WGS sequence"/>
</dbReference>